<dbReference type="PANTHER" id="PTHR24198:SF165">
    <property type="entry name" value="ANKYRIN REPEAT-CONTAINING PROTEIN-RELATED"/>
    <property type="match status" value="1"/>
</dbReference>
<dbReference type="Proteomes" id="UP000693981">
    <property type="component" value="Unassembled WGS sequence"/>
</dbReference>
<name>A0A8T1W8A8_9STRA</name>
<dbReference type="Pfam" id="PF12796">
    <property type="entry name" value="Ank_2"/>
    <property type="match status" value="1"/>
</dbReference>
<dbReference type="AlphaFoldDB" id="A0A8T1W8A8"/>
<reference evidence="1" key="1">
    <citation type="submission" date="2021-02" db="EMBL/GenBank/DDBJ databases">
        <authorList>
            <person name="Palmer J.M."/>
        </authorList>
    </citation>
    <scope>NUCLEOTIDE SEQUENCE</scope>
    <source>
        <strain evidence="1">SCRP23</strain>
    </source>
</reference>
<dbReference type="OrthoDB" id="167638at2759"/>
<gene>
    <name evidence="1" type="ORF">PHYBOEH_007403</name>
</gene>
<keyword evidence="2" id="KW-1185">Reference proteome</keyword>
<protein>
    <submittedName>
        <fullName evidence="1">Uncharacterized protein</fullName>
    </submittedName>
</protein>
<proteinExistence type="predicted"/>
<comment type="caution">
    <text evidence="1">The sequence shown here is derived from an EMBL/GenBank/DDBJ whole genome shotgun (WGS) entry which is preliminary data.</text>
</comment>
<sequence>MAKMSIFMRKLFHKDSGGSSSDSDGADEQRGLHLRLRKAVTMGKARQVAALLDEGASPIWMEPEVGSSRRRFQRRRYSDALQLNALLLACRRGDVEVLTMLLDAFFEEPDVLKHFSRAMYCIVIRHDHWEAFQRLQQRRVPITSLSSESLESPTSVASPRLLSSVAVENSSSKLPLPIFVAAEHGRHHILSFLLKHYPREWSDYTFDGHSLLSIATKNGHYECVKVLLDQHVVTGWALDTAVATARRHRQAHVLVLLTSYLPEYHSDPEPVYKSFSEPISCNASNAVDFTSQSMQWNIASNRVRGRGSIAETVTSEFDEEGRRSSLLVSSPIKYNPEMDRAEEMRIRAEMEREQRQNGMMWFLDGREPIEQMQRRVDPLGKSSDGFAVLKSAREPKSSGNDGSSYDEEAWYAVKPSERSKHHDDFLLQCSADESPLETSFVDHEDDVEYEPEPLSVENIQPVPAPRSASLVRSTRSRKLISVRSRSFQQHYQQLAAIEEHPLGEAEA</sequence>
<organism evidence="1 2">
    <name type="scientific">Phytophthora boehmeriae</name>
    <dbReference type="NCBI Taxonomy" id="109152"/>
    <lineage>
        <taxon>Eukaryota</taxon>
        <taxon>Sar</taxon>
        <taxon>Stramenopiles</taxon>
        <taxon>Oomycota</taxon>
        <taxon>Peronosporomycetes</taxon>
        <taxon>Peronosporales</taxon>
        <taxon>Peronosporaceae</taxon>
        <taxon>Phytophthora</taxon>
    </lineage>
</organism>
<dbReference type="SMART" id="SM00248">
    <property type="entry name" value="ANK"/>
    <property type="match status" value="3"/>
</dbReference>
<accession>A0A8T1W8A8</accession>
<dbReference type="InterPro" id="IPR002110">
    <property type="entry name" value="Ankyrin_rpt"/>
</dbReference>
<dbReference type="PANTHER" id="PTHR24198">
    <property type="entry name" value="ANKYRIN REPEAT AND PROTEIN KINASE DOMAIN-CONTAINING PROTEIN"/>
    <property type="match status" value="1"/>
</dbReference>
<dbReference type="EMBL" id="JAGDFL010000405">
    <property type="protein sequence ID" value="KAG7389585.1"/>
    <property type="molecule type" value="Genomic_DNA"/>
</dbReference>
<evidence type="ECO:0000313" key="2">
    <source>
        <dbReference type="Proteomes" id="UP000693981"/>
    </source>
</evidence>
<evidence type="ECO:0000313" key="1">
    <source>
        <dbReference type="EMBL" id="KAG7389585.1"/>
    </source>
</evidence>